<keyword evidence="1" id="KW-0880">Kelch repeat</keyword>
<dbReference type="PANTHER" id="PTHR24412">
    <property type="entry name" value="KELCH PROTEIN"/>
    <property type="match status" value="1"/>
</dbReference>
<dbReference type="Gene3D" id="1.25.40.420">
    <property type="match status" value="1"/>
</dbReference>
<gene>
    <name evidence="4" type="ORF">SBAD_LOCUS8939</name>
</gene>
<dbReference type="PANTHER" id="PTHR24412:SF497">
    <property type="entry name" value="KELCH-LIKE PROTEIN 18"/>
    <property type="match status" value="1"/>
</dbReference>
<dbReference type="SMART" id="SM00225">
    <property type="entry name" value="BTB"/>
    <property type="match status" value="1"/>
</dbReference>
<evidence type="ECO:0000256" key="1">
    <source>
        <dbReference type="ARBA" id="ARBA00022441"/>
    </source>
</evidence>
<dbReference type="Pfam" id="PF00651">
    <property type="entry name" value="BTB"/>
    <property type="match status" value="1"/>
</dbReference>
<dbReference type="PROSITE" id="PS50097">
    <property type="entry name" value="BTB"/>
    <property type="match status" value="1"/>
</dbReference>
<evidence type="ECO:0000313" key="5">
    <source>
        <dbReference type="Proteomes" id="UP000270296"/>
    </source>
</evidence>
<sequence>MNDHEELKCTWDDKADETVFVEELQATIGFHRFEEIRRRGKLCDVTLEVCGRRISAHRLVLAAIIPYFDGMFLNQMSENFSREITIKDANPDAFDALVSFAYTGRLKISTTNVQALFVTSSFLQMTSVFSACSDFLANRICLSNVLTLRDLGKSFACQKLVDACDRYINTHFSQVSNLTEFLSLPLEEVLFMLSRDQLFVKHEETVYCAGIRWVSLHE</sequence>
<dbReference type="InterPro" id="IPR011705">
    <property type="entry name" value="BACK"/>
</dbReference>
<dbReference type="WBParaSite" id="SBAD_0000926201-mRNA-1">
    <property type="protein sequence ID" value="SBAD_0000926201-mRNA-1"/>
    <property type="gene ID" value="SBAD_0000926201"/>
</dbReference>
<evidence type="ECO:0000313" key="6">
    <source>
        <dbReference type="WBParaSite" id="SBAD_0000926201-mRNA-1"/>
    </source>
</evidence>
<dbReference type="SMART" id="SM00875">
    <property type="entry name" value="BACK"/>
    <property type="match status" value="1"/>
</dbReference>
<name>A0A183IZ91_9BILA</name>
<keyword evidence="5" id="KW-1185">Reference proteome</keyword>
<proteinExistence type="predicted"/>
<dbReference type="InterPro" id="IPR011333">
    <property type="entry name" value="SKP1/BTB/POZ_sf"/>
</dbReference>
<dbReference type="Gene3D" id="3.30.710.10">
    <property type="entry name" value="Potassium Channel Kv1.1, Chain A"/>
    <property type="match status" value="1"/>
</dbReference>
<keyword evidence="2" id="KW-0677">Repeat</keyword>
<evidence type="ECO:0000313" key="4">
    <source>
        <dbReference type="EMBL" id="VDP20231.1"/>
    </source>
</evidence>
<evidence type="ECO:0000256" key="2">
    <source>
        <dbReference type="ARBA" id="ARBA00022737"/>
    </source>
</evidence>
<dbReference type="AlphaFoldDB" id="A0A183IZ91"/>
<reference evidence="4 5" key="2">
    <citation type="submission" date="2018-11" db="EMBL/GenBank/DDBJ databases">
        <authorList>
            <consortium name="Pathogen Informatics"/>
        </authorList>
    </citation>
    <scope>NUCLEOTIDE SEQUENCE [LARGE SCALE GENOMIC DNA]</scope>
</reference>
<dbReference type="Proteomes" id="UP000270296">
    <property type="component" value="Unassembled WGS sequence"/>
</dbReference>
<dbReference type="EMBL" id="UZAM01012135">
    <property type="protein sequence ID" value="VDP20231.1"/>
    <property type="molecule type" value="Genomic_DNA"/>
</dbReference>
<dbReference type="Pfam" id="PF07707">
    <property type="entry name" value="BACK"/>
    <property type="match status" value="1"/>
</dbReference>
<evidence type="ECO:0000259" key="3">
    <source>
        <dbReference type="PROSITE" id="PS50097"/>
    </source>
</evidence>
<accession>A0A183IZ91</accession>
<reference evidence="6" key="1">
    <citation type="submission" date="2016-06" db="UniProtKB">
        <authorList>
            <consortium name="WormBaseParasite"/>
        </authorList>
    </citation>
    <scope>IDENTIFICATION</scope>
</reference>
<dbReference type="InterPro" id="IPR000210">
    <property type="entry name" value="BTB/POZ_dom"/>
</dbReference>
<dbReference type="OrthoDB" id="20684at2759"/>
<organism evidence="6">
    <name type="scientific">Soboliphyme baturini</name>
    <dbReference type="NCBI Taxonomy" id="241478"/>
    <lineage>
        <taxon>Eukaryota</taxon>
        <taxon>Metazoa</taxon>
        <taxon>Ecdysozoa</taxon>
        <taxon>Nematoda</taxon>
        <taxon>Enoplea</taxon>
        <taxon>Dorylaimia</taxon>
        <taxon>Dioctophymatida</taxon>
        <taxon>Dioctophymatoidea</taxon>
        <taxon>Soboliphymatidae</taxon>
        <taxon>Soboliphyme</taxon>
    </lineage>
</organism>
<protein>
    <submittedName>
        <fullName evidence="6">BTB domain-containing protein</fullName>
    </submittedName>
</protein>
<feature type="domain" description="BTB" evidence="3">
    <location>
        <begin position="43"/>
        <end position="110"/>
    </location>
</feature>
<dbReference type="SUPFAM" id="SSF54695">
    <property type="entry name" value="POZ domain"/>
    <property type="match status" value="1"/>
</dbReference>